<organism evidence="1 2">
    <name type="scientific">Leptobrachium leishanense</name>
    <name type="common">Leishan spiny toad</name>
    <dbReference type="NCBI Taxonomy" id="445787"/>
    <lineage>
        <taxon>Eukaryota</taxon>
        <taxon>Metazoa</taxon>
        <taxon>Chordata</taxon>
        <taxon>Craniata</taxon>
        <taxon>Vertebrata</taxon>
        <taxon>Euteleostomi</taxon>
        <taxon>Amphibia</taxon>
        <taxon>Batrachia</taxon>
        <taxon>Anura</taxon>
        <taxon>Pelobatoidea</taxon>
        <taxon>Megophryidae</taxon>
        <taxon>Leptobrachium</taxon>
    </lineage>
</organism>
<evidence type="ECO:0000313" key="2">
    <source>
        <dbReference type="Proteomes" id="UP000694569"/>
    </source>
</evidence>
<proteinExistence type="predicted"/>
<evidence type="ECO:0008006" key="3">
    <source>
        <dbReference type="Google" id="ProtNLM"/>
    </source>
</evidence>
<keyword evidence="2" id="KW-1185">Reference proteome</keyword>
<dbReference type="Proteomes" id="UP000694569">
    <property type="component" value="Unplaced"/>
</dbReference>
<dbReference type="InterPro" id="IPR036397">
    <property type="entry name" value="RNaseH_sf"/>
</dbReference>
<dbReference type="Ensembl" id="ENSLLET00000033877.1">
    <property type="protein sequence ID" value="ENSLLEP00000032614.1"/>
    <property type="gene ID" value="ENSLLEG00000020695.1"/>
</dbReference>
<reference evidence="1" key="1">
    <citation type="submission" date="2025-08" db="UniProtKB">
        <authorList>
            <consortium name="Ensembl"/>
        </authorList>
    </citation>
    <scope>IDENTIFICATION</scope>
</reference>
<dbReference type="GO" id="GO:0003676">
    <property type="term" value="F:nucleic acid binding"/>
    <property type="evidence" value="ECO:0007669"/>
    <property type="project" value="InterPro"/>
</dbReference>
<accession>A0A8C5Q6U4</accession>
<dbReference type="AlphaFoldDB" id="A0A8C5Q6U4"/>
<evidence type="ECO:0000313" key="1">
    <source>
        <dbReference type="Ensembl" id="ENSLLEP00000032614.1"/>
    </source>
</evidence>
<dbReference type="Gene3D" id="3.30.420.10">
    <property type="entry name" value="Ribonuclease H-like superfamily/Ribonuclease H"/>
    <property type="match status" value="1"/>
</dbReference>
<protein>
    <recommendedName>
        <fullName evidence="3">Transposase</fullName>
    </recommendedName>
</protein>
<name>A0A8C5Q6U4_9ANUR</name>
<sequence length="177" mass="20405">MWVLKFQLRQYGVHCIMKASMPELPGAPPCCLQRIRRVDCSMPKVMWTNHRSVLWTDETKLELFGPMDQRYVWRKNKAYEEKNTLPTVKHGGGSIMLWGCFASAGTGKLQRVQGTMNSLQYQEILDDNVMQSVTNPRLGRRWTFQQENDPSIPPSPLEHGCRLKAGTFWSGHRSHLT</sequence>
<dbReference type="GeneTree" id="ENSGT01140000282498"/>
<reference evidence="1" key="2">
    <citation type="submission" date="2025-09" db="UniProtKB">
        <authorList>
            <consortium name="Ensembl"/>
        </authorList>
    </citation>
    <scope>IDENTIFICATION</scope>
</reference>